<dbReference type="InterPro" id="IPR040405">
    <property type="entry name" value="DDB_G0275255-like"/>
</dbReference>
<feature type="domain" description="DUF6748" evidence="1">
    <location>
        <begin position="57"/>
        <end position="253"/>
    </location>
</feature>
<comment type="caution">
    <text evidence="2">The sequence shown here is derived from an EMBL/GenBank/DDBJ whole genome shotgun (WGS) entry which is preliminary data.</text>
</comment>
<evidence type="ECO:0000259" key="1">
    <source>
        <dbReference type="Pfam" id="PF20533"/>
    </source>
</evidence>
<sequence>MNKRLFDYKHPFILLFSALIVSYGFFSKVSAQNIAAPDTTDSEATTVNNQEFPQWGYYTVRRDFRKCVSPICGGYFIKQVNLKATPCIDGVFREECYVSAIDWSSLKVASSELAKIQSDDGSRVILRGSIVPVEFPGFGEFGNLRVKEAFIAATAAPPKGTFVGLKNNGIVCITTPCFSTNQLVLNKPNISQVSSIDLSQTGATKKQIEAATREIFAKGLITVGRTEVVNNLDPTKRDIKFVGTQFYLRVEPKF</sequence>
<organism evidence="2 3">
    <name type="scientific">Calothrix parietina FACHB-288</name>
    <dbReference type="NCBI Taxonomy" id="2692896"/>
    <lineage>
        <taxon>Bacteria</taxon>
        <taxon>Bacillati</taxon>
        <taxon>Cyanobacteriota</taxon>
        <taxon>Cyanophyceae</taxon>
        <taxon>Nostocales</taxon>
        <taxon>Calotrichaceae</taxon>
        <taxon>Calothrix</taxon>
    </lineage>
</organism>
<dbReference type="PANTHER" id="PTHR34411">
    <property type="entry name" value="DUF6748 DOMAIN-CONTAINING PROTEIN-RELATED"/>
    <property type="match status" value="1"/>
</dbReference>
<proteinExistence type="predicted"/>
<dbReference type="EMBL" id="JACJQH010000018">
    <property type="protein sequence ID" value="MBD2196436.1"/>
    <property type="molecule type" value="Genomic_DNA"/>
</dbReference>
<protein>
    <recommendedName>
        <fullName evidence="1">DUF6748 domain-containing protein</fullName>
    </recommendedName>
</protein>
<keyword evidence="3" id="KW-1185">Reference proteome</keyword>
<evidence type="ECO:0000313" key="3">
    <source>
        <dbReference type="Proteomes" id="UP000658514"/>
    </source>
</evidence>
<reference evidence="2 3" key="1">
    <citation type="journal article" date="2020" name="ISME J.">
        <title>Comparative genomics reveals insights into cyanobacterial evolution and habitat adaptation.</title>
        <authorList>
            <person name="Chen M.Y."/>
            <person name="Teng W.K."/>
            <person name="Zhao L."/>
            <person name="Hu C.X."/>
            <person name="Zhou Y.K."/>
            <person name="Han B.P."/>
            <person name="Song L.R."/>
            <person name="Shu W.S."/>
        </authorList>
    </citation>
    <scope>NUCLEOTIDE SEQUENCE [LARGE SCALE GENOMIC DNA]</scope>
    <source>
        <strain evidence="2 3">FACHB-288</strain>
    </source>
</reference>
<dbReference type="Pfam" id="PF20533">
    <property type="entry name" value="DUF6748"/>
    <property type="match status" value="1"/>
</dbReference>
<gene>
    <name evidence="2" type="ORF">H6G24_13160</name>
</gene>
<dbReference type="InterPro" id="IPR046636">
    <property type="entry name" value="DUF6748"/>
</dbReference>
<accession>A0ABR8ABN2</accession>
<name>A0ABR8ABN2_9CYAN</name>
<dbReference type="Proteomes" id="UP000658514">
    <property type="component" value="Unassembled WGS sequence"/>
</dbReference>
<dbReference type="RefSeq" id="WP_190540696.1">
    <property type="nucleotide sequence ID" value="NZ_CAWPNO010000049.1"/>
</dbReference>
<evidence type="ECO:0000313" key="2">
    <source>
        <dbReference type="EMBL" id="MBD2196436.1"/>
    </source>
</evidence>